<dbReference type="PROSITE" id="PS50858">
    <property type="entry name" value="BSD"/>
    <property type="match status" value="1"/>
</dbReference>
<protein>
    <submittedName>
        <fullName evidence="3">BSD domain-containing protein</fullName>
    </submittedName>
</protein>
<dbReference type="PANTHER" id="PTHR16019">
    <property type="entry name" value="SYNAPSE-ASSOCIATED PROTEIN"/>
    <property type="match status" value="1"/>
</dbReference>
<comment type="caution">
    <text evidence="3">The sequence shown here is derived from an EMBL/GenBank/DDBJ whole genome shotgun (WGS) entry which is preliminary data.</text>
</comment>
<evidence type="ECO:0000256" key="1">
    <source>
        <dbReference type="SAM" id="MobiDB-lite"/>
    </source>
</evidence>
<dbReference type="PANTHER" id="PTHR16019:SF5">
    <property type="entry name" value="BSD DOMAIN-CONTAINING PROTEIN 1"/>
    <property type="match status" value="1"/>
</dbReference>
<dbReference type="Pfam" id="PF03909">
    <property type="entry name" value="BSD"/>
    <property type="match status" value="1"/>
</dbReference>
<accession>A0A9P4ICL7</accession>
<dbReference type="InterPro" id="IPR005607">
    <property type="entry name" value="BSD_dom"/>
</dbReference>
<evidence type="ECO:0000259" key="2">
    <source>
        <dbReference type="PROSITE" id="PS50858"/>
    </source>
</evidence>
<organism evidence="3 4">
    <name type="scientific">Rhizodiscina lignyota</name>
    <dbReference type="NCBI Taxonomy" id="1504668"/>
    <lineage>
        <taxon>Eukaryota</taxon>
        <taxon>Fungi</taxon>
        <taxon>Dikarya</taxon>
        <taxon>Ascomycota</taxon>
        <taxon>Pezizomycotina</taxon>
        <taxon>Dothideomycetes</taxon>
        <taxon>Pleosporomycetidae</taxon>
        <taxon>Aulographales</taxon>
        <taxon>Rhizodiscinaceae</taxon>
        <taxon>Rhizodiscina</taxon>
    </lineage>
</organism>
<dbReference type="GO" id="GO:0005737">
    <property type="term" value="C:cytoplasm"/>
    <property type="evidence" value="ECO:0007669"/>
    <property type="project" value="TreeGrafter"/>
</dbReference>
<feature type="compositionally biased region" description="Basic and acidic residues" evidence="1">
    <location>
        <begin position="363"/>
        <end position="380"/>
    </location>
</feature>
<feature type="compositionally biased region" description="Acidic residues" evidence="1">
    <location>
        <begin position="322"/>
        <end position="334"/>
    </location>
</feature>
<dbReference type="EMBL" id="ML978127">
    <property type="protein sequence ID" value="KAF2098369.1"/>
    <property type="molecule type" value="Genomic_DNA"/>
</dbReference>
<dbReference type="SUPFAM" id="SSF140383">
    <property type="entry name" value="BSD domain-like"/>
    <property type="match status" value="1"/>
</dbReference>
<dbReference type="Proteomes" id="UP000799772">
    <property type="component" value="Unassembled WGS sequence"/>
</dbReference>
<dbReference type="OrthoDB" id="73788at2759"/>
<feature type="region of interest" description="Disordered" evidence="1">
    <location>
        <begin position="1"/>
        <end position="28"/>
    </location>
</feature>
<feature type="region of interest" description="Disordered" evidence="1">
    <location>
        <begin position="320"/>
        <end position="428"/>
    </location>
</feature>
<dbReference type="InterPro" id="IPR051494">
    <property type="entry name" value="BSD_domain-containing"/>
</dbReference>
<dbReference type="SMART" id="SM00751">
    <property type="entry name" value="BSD"/>
    <property type="match status" value="1"/>
</dbReference>
<feature type="compositionally biased region" description="Basic and acidic residues" evidence="1">
    <location>
        <begin position="409"/>
        <end position="420"/>
    </location>
</feature>
<sequence length="428" mass="47296">MDIAYDHIQEENFKESEGAEKQAAETQSNLNQEFQDAYKAISSSPWGTKLGGWFATAKKQGQSYLEEAKREYNTASTEASKNLTSLVTRARSLSLNQDASASTNIASADGQTFTEELPRASTDTNATATAPTVVVERPDSLPADIVKEAESMLTRFRGEAAKRLKDIQKAEDAADEALLKFGTNIRSFLRDAVTVTAPPEDEQGKDGGKVLFESKDAEGKRVIHTTRFDAQLHVIHSSLDSFLRDPKSELYEPWAKDFDIDKKTEEIAKDLDKYEELRRAMEKCVPEKVDYGTFWTRYYFLRHVIETEEARRRELLKGAATTEEEVAWDEDSDSEGSATPNNAGAPSSSTTTLTKNAAPTAESKAETDTLKPTESRRSHDQQSQAGSDASYDIVSGASSRAPGSPTDSAKGKDKVKRVAEESDEEDWE</sequence>
<keyword evidence="4" id="KW-1185">Reference proteome</keyword>
<reference evidence="3" key="1">
    <citation type="journal article" date="2020" name="Stud. Mycol.">
        <title>101 Dothideomycetes genomes: a test case for predicting lifestyles and emergence of pathogens.</title>
        <authorList>
            <person name="Haridas S."/>
            <person name="Albert R."/>
            <person name="Binder M."/>
            <person name="Bloem J."/>
            <person name="Labutti K."/>
            <person name="Salamov A."/>
            <person name="Andreopoulos B."/>
            <person name="Baker S."/>
            <person name="Barry K."/>
            <person name="Bills G."/>
            <person name="Bluhm B."/>
            <person name="Cannon C."/>
            <person name="Castanera R."/>
            <person name="Culley D."/>
            <person name="Daum C."/>
            <person name="Ezra D."/>
            <person name="Gonzalez J."/>
            <person name="Henrissat B."/>
            <person name="Kuo A."/>
            <person name="Liang C."/>
            <person name="Lipzen A."/>
            <person name="Lutzoni F."/>
            <person name="Magnuson J."/>
            <person name="Mondo S."/>
            <person name="Nolan M."/>
            <person name="Ohm R."/>
            <person name="Pangilinan J."/>
            <person name="Park H.-J."/>
            <person name="Ramirez L."/>
            <person name="Alfaro M."/>
            <person name="Sun H."/>
            <person name="Tritt A."/>
            <person name="Yoshinaga Y."/>
            <person name="Zwiers L.-H."/>
            <person name="Turgeon B."/>
            <person name="Goodwin S."/>
            <person name="Spatafora J."/>
            <person name="Crous P."/>
            <person name="Grigoriev I."/>
        </authorList>
    </citation>
    <scope>NUCLEOTIDE SEQUENCE</scope>
    <source>
        <strain evidence="3">CBS 133067</strain>
    </source>
</reference>
<dbReference type="AlphaFoldDB" id="A0A9P4ICL7"/>
<feature type="compositionally biased region" description="Polar residues" evidence="1">
    <location>
        <begin position="335"/>
        <end position="357"/>
    </location>
</feature>
<dbReference type="InterPro" id="IPR035925">
    <property type="entry name" value="BSD_dom_sf"/>
</dbReference>
<evidence type="ECO:0000313" key="3">
    <source>
        <dbReference type="EMBL" id="KAF2098369.1"/>
    </source>
</evidence>
<feature type="compositionally biased region" description="Basic and acidic residues" evidence="1">
    <location>
        <begin position="1"/>
        <end position="23"/>
    </location>
</feature>
<name>A0A9P4ICL7_9PEZI</name>
<evidence type="ECO:0000313" key="4">
    <source>
        <dbReference type="Proteomes" id="UP000799772"/>
    </source>
</evidence>
<dbReference type="Gene3D" id="1.10.3970.10">
    <property type="entry name" value="BSD domain"/>
    <property type="match status" value="1"/>
</dbReference>
<proteinExistence type="predicted"/>
<gene>
    <name evidence="3" type="ORF">NA57DRAFT_66682</name>
</gene>
<feature type="domain" description="BSD" evidence="2">
    <location>
        <begin position="254"/>
        <end position="306"/>
    </location>
</feature>